<dbReference type="Pfam" id="PF07589">
    <property type="entry name" value="PEP-CTERM"/>
    <property type="match status" value="1"/>
</dbReference>
<evidence type="ECO:0000256" key="2">
    <source>
        <dbReference type="SAM" id="SignalP"/>
    </source>
</evidence>
<name>A1AS45_PELPD</name>
<dbReference type="STRING" id="338966.Ppro_2561"/>
<dbReference type="OrthoDB" id="6228933at2"/>
<dbReference type="NCBIfam" id="TIGR02595">
    <property type="entry name" value="PEP_CTERM"/>
    <property type="match status" value="1"/>
</dbReference>
<gene>
    <name evidence="4" type="ordered locus">Ppro_2561</name>
</gene>
<dbReference type="KEGG" id="ppd:Ppro_2561"/>
<organism evidence="4 5">
    <name type="scientific">Pelobacter propionicus (strain DSM 2379 / NBRC 103807 / OttBd1)</name>
    <dbReference type="NCBI Taxonomy" id="338966"/>
    <lineage>
        <taxon>Bacteria</taxon>
        <taxon>Pseudomonadati</taxon>
        <taxon>Thermodesulfobacteriota</taxon>
        <taxon>Desulfuromonadia</taxon>
        <taxon>Desulfuromonadales</taxon>
        <taxon>Desulfuromonadaceae</taxon>
        <taxon>Pelobacter</taxon>
    </lineage>
</organism>
<sequence>MKKICLVVLFALFLGGIAHATSYTYVGSYAVYDGPNWTNNPSVYSAVEAAALIFGGTAADYVTSINSNTTDPNTITFTAWYDGWGEHQGMVFDDTYKLDTGNPGYNDPYGGPSRSAYVQDGLSDTDVYRNYVWEVNCAPVPEPGTLMLLGVGMAGLALYGKRRTNKRNA</sequence>
<feature type="signal peptide" evidence="2">
    <location>
        <begin position="1"/>
        <end position="20"/>
    </location>
</feature>
<keyword evidence="1" id="KW-1133">Transmembrane helix</keyword>
<evidence type="ECO:0000259" key="3">
    <source>
        <dbReference type="Pfam" id="PF07589"/>
    </source>
</evidence>
<dbReference type="EMBL" id="CP000482">
    <property type="protein sequence ID" value="ABL00166.1"/>
    <property type="molecule type" value="Genomic_DNA"/>
</dbReference>
<dbReference type="RefSeq" id="WP_011736420.1">
    <property type="nucleotide sequence ID" value="NC_008609.1"/>
</dbReference>
<reference evidence="4 5" key="1">
    <citation type="submission" date="2006-10" db="EMBL/GenBank/DDBJ databases">
        <title>Complete sequence of chromosome of Pelobacter propionicus DSM 2379.</title>
        <authorList>
            <consortium name="US DOE Joint Genome Institute"/>
            <person name="Copeland A."/>
            <person name="Lucas S."/>
            <person name="Lapidus A."/>
            <person name="Barry K."/>
            <person name="Detter J.C."/>
            <person name="Glavina del Rio T."/>
            <person name="Hammon N."/>
            <person name="Israni S."/>
            <person name="Dalin E."/>
            <person name="Tice H."/>
            <person name="Pitluck S."/>
            <person name="Saunders E."/>
            <person name="Brettin T."/>
            <person name="Bruce D."/>
            <person name="Han C."/>
            <person name="Tapia R."/>
            <person name="Schmutz J."/>
            <person name="Larimer F."/>
            <person name="Land M."/>
            <person name="Hauser L."/>
            <person name="Kyrpides N."/>
            <person name="Kim E."/>
            <person name="Lovley D."/>
            <person name="Richardson P."/>
        </authorList>
    </citation>
    <scope>NUCLEOTIDE SEQUENCE [LARGE SCALE GENOMIC DNA]</scope>
    <source>
        <strain evidence="5">DSM 2379 / NBRC 103807 / OttBd1</strain>
    </source>
</reference>
<protein>
    <recommendedName>
        <fullName evidence="3">Ice-binding protein C-terminal domain-containing protein</fullName>
    </recommendedName>
</protein>
<feature type="domain" description="Ice-binding protein C-terminal" evidence="3">
    <location>
        <begin position="139"/>
        <end position="163"/>
    </location>
</feature>
<evidence type="ECO:0000256" key="1">
    <source>
        <dbReference type="SAM" id="Phobius"/>
    </source>
</evidence>
<proteinExistence type="predicted"/>
<keyword evidence="1" id="KW-0472">Membrane</keyword>
<dbReference type="HOGENOM" id="CLU_1577021_0_0_7"/>
<evidence type="ECO:0000313" key="5">
    <source>
        <dbReference type="Proteomes" id="UP000006732"/>
    </source>
</evidence>
<keyword evidence="5" id="KW-1185">Reference proteome</keyword>
<keyword evidence="2" id="KW-0732">Signal</keyword>
<dbReference type="Proteomes" id="UP000006732">
    <property type="component" value="Chromosome"/>
</dbReference>
<feature type="chain" id="PRO_5002632350" description="Ice-binding protein C-terminal domain-containing protein" evidence="2">
    <location>
        <begin position="21"/>
        <end position="169"/>
    </location>
</feature>
<dbReference type="eggNOG" id="ENOG5033BNW">
    <property type="taxonomic scope" value="Bacteria"/>
</dbReference>
<accession>A1AS45</accession>
<keyword evidence="1" id="KW-0812">Transmembrane</keyword>
<evidence type="ECO:0000313" key="4">
    <source>
        <dbReference type="EMBL" id="ABL00166.1"/>
    </source>
</evidence>
<dbReference type="AlphaFoldDB" id="A1AS45"/>
<feature type="transmembrane region" description="Helical" evidence="1">
    <location>
        <begin position="144"/>
        <end position="160"/>
    </location>
</feature>
<dbReference type="InterPro" id="IPR013424">
    <property type="entry name" value="Ice-binding_C"/>
</dbReference>